<dbReference type="Pfam" id="PF02517">
    <property type="entry name" value="Rce1-like"/>
    <property type="match status" value="1"/>
</dbReference>
<accession>A0AAD0WCX4</accession>
<dbReference type="Proteomes" id="UP000183805">
    <property type="component" value="Unassembled WGS sequence"/>
</dbReference>
<feature type="transmembrane region" description="Helical" evidence="1">
    <location>
        <begin position="204"/>
        <end position="224"/>
    </location>
</feature>
<evidence type="ECO:0000313" key="4">
    <source>
        <dbReference type="EMBL" id="SFT69230.1"/>
    </source>
</evidence>
<feature type="transmembrane region" description="Helical" evidence="1">
    <location>
        <begin position="70"/>
        <end position="89"/>
    </location>
</feature>
<sequence length="248" mass="27773">MPGIYLAVLANIGFIAFIVLLLTLLKKVTISPRWLCISLVIFICYCFALFNGKAIIPLDVLFSDLRWNWSGKIAAIILWGCVLLALIRFKKDFKIKEAGFTFKQNEGSIEPAFMMMGLFIILQVVITLILGSDPNYDLETLLYQAVIPGFDEEPMFRGVLLFCFSLAVISTRFNLLGAPINVAGLLLVLLFGLAHGVMYSEGEWFFSTFRIALTSTYGFILLWLRERTGSLVFPILAHNSVNLVGQLV</sequence>
<keyword evidence="3" id="KW-0378">Hydrolase</keyword>
<dbReference type="EMBL" id="FPAZ01000007">
    <property type="protein sequence ID" value="SFT69230.1"/>
    <property type="molecule type" value="Genomic_DNA"/>
</dbReference>
<organism evidence="3 6">
    <name type="scientific">Pseudoalteromonas lipolytica</name>
    <dbReference type="NCBI Taxonomy" id="570156"/>
    <lineage>
        <taxon>Bacteria</taxon>
        <taxon>Pseudomonadati</taxon>
        <taxon>Pseudomonadota</taxon>
        <taxon>Gammaproteobacteria</taxon>
        <taxon>Alteromonadales</taxon>
        <taxon>Pseudoalteromonadaceae</taxon>
        <taxon>Pseudoalteromonas</taxon>
    </lineage>
</organism>
<feature type="transmembrane region" description="Helical" evidence="1">
    <location>
        <begin position="180"/>
        <end position="198"/>
    </location>
</feature>
<evidence type="ECO:0000259" key="2">
    <source>
        <dbReference type="Pfam" id="PF02517"/>
    </source>
</evidence>
<evidence type="ECO:0000256" key="1">
    <source>
        <dbReference type="SAM" id="Phobius"/>
    </source>
</evidence>
<evidence type="ECO:0000313" key="3">
    <source>
        <dbReference type="EMBL" id="AXV65903.1"/>
    </source>
</evidence>
<dbReference type="AlphaFoldDB" id="A0AAD0WCX4"/>
<keyword evidence="5" id="KW-1185">Reference proteome</keyword>
<keyword evidence="1" id="KW-1133">Transmembrane helix</keyword>
<dbReference type="InterPro" id="IPR003675">
    <property type="entry name" value="Rce1/LyrA-like_dom"/>
</dbReference>
<dbReference type="KEGG" id="pdj:D0907_11805"/>
<dbReference type="GO" id="GO:0080120">
    <property type="term" value="P:CAAX-box protein maturation"/>
    <property type="evidence" value="ECO:0007669"/>
    <property type="project" value="UniProtKB-ARBA"/>
</dbReference>
<keyword evidence="3" id="KW-0482">Metalloprotease</keyword>
<dbReference type="RefSeq" id="WP_065978630.1">
    <property type="nucleotide sequence ID" value="NZ_CP032090.1"/>
</dbReference>
<feature type="transmembrane region" description="Helical" evidence="1">
    <location>
        <begin position="32"/>
        <end position="50"/>
    </location>
</feature>
<dbReference type="GeneID" id="99506153"/>
<feature type="transmembrane region" description="Helical" evidence="1">
    <location>
        <begin position="6"/>
        <end position="25"/>
    </location>
</feature>
<evidence type="ECO:0000313" key="6">
    <source>
        <dbReference type="Proteomes" id="UP000264605"/>
    </source>
</evidence>
<proteinExistence type="predicted"/>
<reference evidence="4 5" key="1">
    <citation type="submission" date="2016-10" db="EMBL/GenBank/DDBJ databases">
        <authorList>
            <person name="Varghese N."/>
            <person name="Submissions S."/>
        </authorList>
    </citation>
    <scope>NUCLEOTIDE SEQUENCE [LARGE SCALE GENOMIC DNA]</scope>
    <source>
        <strain evidence="4 5">CGMCC 1.8499</strain>
    </source>
</reference>
<gene>
    <name evidence="3" type="ORF">D0907_11805</name>
    <name evidence="4" type="ORF">SAMN04487854_10796</name>
</gene>
<protein>
    <submittedName>
        <fullName evidence="3">CPBP family intramembrane metalloprotease</fullName>
    </submittedName>
</protein>
<feature type="transmembrane region" description="Helical" evidence="1">
    <location>
        <begin position="155"/>
        <end position="173"/>
    </location>
</feature>
<reference evidence="3 6" key="2">
    <citation type="submission" date="2018-08" db="EMBL/GenBank/DDBJ databases">
        <title>Draft genome sequence of Pseudoalteromonas donghaensis HJ51.</title>
        <authorList>
            <person name="Oh J."/>
            <person name="Roh D."/>
        </authorList>
    </citation>
    <scope>NUCLEOTIDE SEQUENCE [LARGE SCALE GENOMIC DNA]</scope>
    <source>
        <strain evidence="3 6">HJ51</strain>
    </source>
</reference>
<keyword evidence="1" id="KW-0472">Membrane</keyword>
<feature type="transmembrane region" description="Helical" evidence="1">
    <location>
        <begin position="109"/>
        <end position="131"/>
    </location>
</feature>
<name>A0AAD0WCX4_9GAMM</name>
<keyword evidence="1" id="KW-0812">Transmembrane</keyword>
<feature type="domain" description="CAAX prenyl protease 2/Lysostaphin resistance protein A-like" evidence="2">
    <location>
        <begin position="140"/>
        <end position="244"/>
    </location>
</feature>
<keyword evidence="3" id="KW-0645">Protease</keyword>
<dbReference type="GO" id="GO:0004175">
    <property type="term" value="F:endopeptidase activity"/>
    <property type="evidence" value="ECO:0007669"/>
    <property type="project" value="UniProtKB-ARBA"/>
</dbReference>
<dbReference type="GO" id="GO:0008237">
    <property type="term" value="F:metallopeptidase activity"/>
    <property type="evidence" value="ECO:0007669"/>
    <property type="project" value="UniProtKB-KW"/>
</dbReference>
<dbReference type="EMBL" id="CP032090">
    <property type="protein sequence ID" value="AXV65903.1"/>
    <property type="molecule type" value="Genomic_DNA"/>
</dbReference>
<evidence type="ECO:0000313" key="5">
    <source>
        <dbReference type="Proteomes" id="UP000183805"/>
    </source>
</evidence>
<dbReference type="Proteomes" id="UP000264605">
    <property type="component" value="Chromosome"/>
</dbReference>